<name>A0A1Y2BAQ2_9FUNG</name>
<keyword evidence="3" id="KW-0732">Signal</keyword>
<gene>
    <name evidence="5" type="ORF">LY90DRAFT_705267</name>
</gene>
<dbReference type="InterPro" id="IPR052940">
    <property type="entry name" value="Carb_Esterase_6"/>
</dbReference>
<evidence type="ECO:0000313" key="5">
    <source>
        <dbReference type="EMBL" id="ORY31893.1"/>
    </source>
</evidence>
<organism evidence="5 6">
    <name type="scientific">Neocallimastix californiae</name>
    <dbReference type="NCBI Taxonomy" id="1754190"/>
    <lineage>
        <taxon>Eukaryota</taxon>
        <taxon>Fungi</taxon>
        <taxon>Fungi incertae sedis</taxon>
        <taxon>Chytridiomycota</taxon>
        <taxon>Chytridiomycota incertae sedis</taxon>
        <taxon>Neocallimastigomycetes</taxon>
        <taxon>Neocallimastigales</taxon>
        <taxon>Neocallimastigaceae</taxon>
        <taxon>Neocallimastix</taxon>
    </lineage>
</organism>
<feature type="region of interest" description="Disordered" evidence="2">
    <location>
        <begin position="275"/>
        <end position="323"/>
    </location>
</feature>
<dbReference type="SUPFAM" id="SSF52266">
    <property type="entry name" value="SGNH hydrolase"/>
    <property type="match status" value="1"/>
</dbReference>
<feature type="signal peptide" evidence="3">
    <location>
        <begin position="1"/>
        <end position="20"/>
    </location>
</feature>
<dbReference type="PANTHER" id="PTHR31988:SF19">
    <property type="entry name" value="9-O-ACETYL-N-ACETYLNEURAMINIC ACID DEACETYLASE-RELATED"/>
    <property type="match status" value="1"/>
</dbReference>
<keyword evidence="6" id="KW-1185">Reference proteome</keyword>
<dbReference type="EMBL" id="MCOG01000167">
    <property type="protein sequence ID" value="ORY31893.1"/>
    <property type="molecule type" value="Genomic_DNA"/>
</dbReference>
<dbReference type="PANTHER" id="PTHR31988">
    <property type="entry name" value="ESTERASE, PUTATIVE (DUF303)-RELATED"/>
    <property type="match status" value="1"/>
</dbReference>
<dbReference type="Gene3D" id="3.40.50.1110">
    <property type="entry name" value="SGNH hydrolase"/>
    <property type="match status" value="1"/>
</dbReference>
<reference evidence="5 6" key="1">
    <citation type="submission" date="2016-08" db="EMBL/GenBank/DDBJ databases">
        <title>A Parts List for Fungal Cellulosomes Revealed by Comparative Genomics.</title>
        <authorList>
            <consortium name="DOE Joint Genome Institute"/>
            <person name="Haitjema C.H."/>
            <person name="Gilmore S.P."/>
            <person name="Henske J.K."/>
            <person name="Solomon K.V."/>
            <person name="De Groot R."/>
            <person name="Kuo A."/>
            <person name="Mondo S.J."/>
            <person name="Salamov A.A."/>
            <person name="Labutti K."/>
            <person name="Zhao Z."/>
            <person name="Chiniquy J."/>
            <person name="Barry K."/>
            <person name="Brewer H.M."/>
            <person name="Purvine S.O."/>
            <person name="Wright A.T."/>
            <person name="Boxma B."/>
            <person name="Van Alen T."/>
            <person name="Hackstein J.H."/>
            <person name="Baker S.E."/>
            <person name="Grigoriev I.V."/>
            <person name="O'Malley M.A."/>
        </authorList>
    </citation>
    <scope>NUCLEOTIDE SEQUENCE [LARGE SCALE GENOMIC DNA]</scope>
    <source>
        <strain evidence="5 6">G1</strain>
    </source>
</reference>
<dbReference type="OrthoDB" id="2125847at2759"/>
<feature type="domain" description="Sialate O-acetylesterase" evidence="4">
    <location>
        <begin position="28"/>
        <end position="270"/>
    </location>
</feature>
<dbReference type="InterPro" id="IPR036514">
    <property type="entry name" value="SGNH_hydro_sf"/>
</dbReference>
<dbReference type="InterPro" id="IPR005181">
    <property type="entry name" value="SASA"/>
</dbReference>
<sequence>MRASIILSFLAASLTVMSKAVSGPDPNFHIYLAFGQSNMEGQANLEVQDRVEDKRFKLISTADECMGREVGQWYSALPPIVNCYGYLGPLDYFGRTLTKRLPEEITIGVVPVAIAGCDIQLFEEENYQTYEIPDWMQGRVDRYGGNPFRRLIDVAKKAQEAGVIKGILLHQGETNNGQENWPERIKVLYERMLKELNLKAEEVPLIAGEVVRTEVDGICGAHNAVIKKLPEVIPTAHVVSSEGLEQQGDGLHFNSASYRIFGERYAEKALELLKKADNKTEEKETEAVEEKETEEAEEVSDNEEDVEAGTSEVEEEDSADDEN</sequence>
<evidence type="ECO:0000256" key="1">
    <source>
        <dbReference type="ARBA" id="ARBA00022801"/>
    </source>
</evidence>
<protein>
    <submittedName>
        <fullName evidence="5">Acetyl xylan esterase A</fullName>
    </submittedName>
</protein>
<keyword evidence="1" id="KW-0378">Hydrolase</keyword>
<evidence type="ECO:0000256" key="3">
    <source>
        <dbReference type="SAM" id="SignalP"/>
    </source>
</evidence>
<evidence type="ECO:0000259" key="4">
    <source>
        <dbReference type="Pfam" id="PF03629"/>
    </source>
</evidence>
<evidence type="ECO:0000256" key="2">
    <source>
        <dbReference type="SAM" id="MobiDB-lite"/>
    </source>
</evidence>
<dbReference type="AlphaFoldDB" id="A0A1Y2BAQ2"/>
<accession>A0A1Y2BAQ2</accession>
<feature type="compositionally biased region" description="Basic and acidic residues" evidence="2">
    <location>
        <begin position="275"/>
        <end position="290"/>
    </location>
</feature>
<feature type="compositionally biased region" description="Acidic residues" evidence="2">
    <location>
        <begin position="291"/>
        <end position="323"/>
    </location>
</feature>
<dbReference type="Pfam" id="PF03629">
    <property type="entry name" value="SASA"/>
    <property type="match status" value="1"/>
</dbReference>
<evidence type="ECO:0000313" key="6">
    <source>
        <dbReference type="Proteomes" id="UP000193920"/>
    </source>
</evidence>
<feature type="chain" id="PRO_5010987903" evidence="3">
    <location>
        <begin position="21"/>
        <end position="323"/>
    </location>
</feature>
<dbReference type="GO" id="GO:0016787">
    <property type="term" value="F:hydrolase activity"/>
    <property type="evidence" value="ECO:0007669"/>
    <property type="project" value="UniProtKB-KW"/>
</dbReference>
<comment type="caution">
    <text evidence="5">The sequence shown here is derived from an EMBL/GenBank/DDBJ whole genome shotgun (WGS) entry which is preliminary data.</text>
</comment>
<proteinExistence type="predicted"/>
<dbReference type="Proteomes" id="UP000193920">
    <property type="component" value="Unassembled WGS sequence"/>
</dbReference>